<keyword evidence="4" id="KW-0997">Cell inner membrane</keyword>
<sequence length="376" mass="41638">MTDPAKLEKRTLNLGFVPLLDAAPLIVAHELGFFRDAGLTVTLQREASWASLRDKLVFGLLDGAHILAPMVVASQMRMPGSRPLPKLTTALALGYNGNAITLSNTLAGELAIDLPARPGPVGRALHTAIERRRAAGQARLVFGTVYPFSMHTYLLRLFLKESGIDPEADVDIRVLPPQAMIDALRRGDIDGYCVGEPWNTGADRLDAGRIAVLGYDIWQNAPEKVLGVSEAFAREAPNSHRALVSAVLRACQWLDEPDRIASVAHWLSRPQYLDCSSDLLLTALQTPWIDGLPRWRKQYFHYAATFPWRSQAEWMLDQMLDAGQIQTLPGDRRALIERAYDTATWREVAQTLAIPSPTEDDKPENARDDRHPILGG</sequence>
<evidence type="ECO:0000313" key="7">
    <source>
        <dbReference type="EMBL" id="GGX59329.1"/>
    </source>
</evidence>
<keyword evidence="8" id="KW-1185">Reference proteome</keyword>
<feature type="compositionally biased region" description="Basic and acidic residues" evidence="6">
    <location>
        <begin position="359"/>
        <end position="376"/>
    </location>
</feature>
<dbReference type="AlphaFoldDB" id="A0A918ND68"/>
<dbReference type="Pfam" id="PF13379">
    <property type="entry name" value="NMT1_2"/>
    <property type="match status" value="1"/>
</dbReference>
<evidence type="ECO:0000256" key="4">
    <source>
        <dbReference type="ARBA" id="ARBA00022519"/>
    </source>
</evidence>
<dbReference type="Proteomes" id="UP000626148">
    <property type="component" value="Unassembled WGS sequence"/>
</dbReference>
<proteinExistence type="predicted"/>
<accession>A0A918ND68</accession>
<dbReference type="RefSeq" id="WP_189609917.1">
    <property type="nucleotide sequence ID" value="NZ_BMXR01000007.1"/>
</dbReference>
<reference evidence="7" key="2">
    <citation type="submission" date="2020-09" db="EMBL/GenBank/DDBJ databases">
        <authorList>
            <person name="Sun Q."/>
            <person name="Kim S."/>
        </authorList>
    </citation>
    <scope>NUCLEOTIDE SEQUENCE</scope>
    <source>
        <strain evidence="7">KCTC 22169</strain>
    </source>
</reference>
<keyword evidence="5" id="KW-0472">Membrane</keyword>
<keyword evidence="2" id="KW-0813">Transport</keyword>
<evidence type="ECO:0000256" key="3">
    <source>
        <dbReference type="ARBA" id="ARBA00022475"/>
    </source>
</evidence>
<organism evidence="7 8">
    <name type="scientific">Saccharospirillum salsuginis</name>
    <dbReference type="NCBI Taxonomy" id="418750"/>
    <lineage>
        <taxon>Bacteria</taxon>
        <taxon>Pseudomonadati</taxon>
        <taxon>Pseudomonadota</taxon>
        <taxon>Gammaproteobacteria</taxon>
        <taxon>Oceanospirillales</taxon>
        <taxon>Saccharospirillaceae</taxon>
        <taxon>Saccharospirillum</taxon>
    </lineage>
</organism>
<evidence type="ECO:0000256" key="5">
    <source>
        <dbReference type="ARBA" id="ARBA00023136"/>
    </source>
</evidence>
<dbReference type="GO" id="GO:0012505">
    <property type="term" value="C:endomembrane system"/>
    <property type="evidence" value="ECO:0007669"/>
    <property type="project" value="UniProtKB-SubCell"/>
</dbReference>
<dbReference type="PANTHER" id="PTHR30024:SF43">
    <property type="entry name" value="BLL4572 PROTEIN"/>
    <property type="match status" value="1"/>
</dbReference>
<evidence type="ECO:0000256" key="1">
    <source>
        <dbReference type="ARBA" id="ARBA00004308"/>
    </source>
</evidence>
<dbReference type="Gene3D" id="3.40.190.10">
    <property type="entry name" value="Periplasmic binding protein-like II"/>
    <property type="match status" value="2"/>
</dbReference>
<dbReference type="SUPFAM" id="SSF53850">
    <property type="entry name" value="Periplasmic binding protein-like II"/>
    <property type="match status" value="1"/>
</dbReference>
<gene>
    <name evidence="7" type="ORF">GCM10007392_28980</name>
</gene>
<dbReference type="EMBL" id="BMXR01000007">
    <property type="protein sequence ID" value="GGX59329.1"/>
    <property type="molecule type" value="Genomic_DNA"/>
</dbReference>
<dbReference type="InterPro" id="IPR044527">
    <property type="entry name" value="NrtA/CpmA_ABC-bd_dom"/>
</dbReference>
<comment type="subcellular location">
    <subcellularLocation>
        <location evidence="1">Endomembrane system</location>
    </subcellularLocation>
</comment>
<evidence type="ECO:0000256" key="2">
    <source>
        <dbReference type="ARBA" id="ARBA00022448"/>
    </source>
</evidence>
<dbReference type="PANTHER" id="PTHR30024">
    <property type="entry name" value="ALIPHATIC SULFONATES-BINDING PROTEIN-RELATED"/>
    <property type="match status" value="1"/>
</dbReference>
<comment type="caution">
    <text evidence="7">The sequence shown here is derived from an EMBL/GenBank/DDBJ whole genome shotgun (WGS) entry which is preliminary data.</text>
</comment>
<dbReference type="CDD" id="cd13553">
    <property type="entry name" value="PBP2_NrtA_CpmA_like"/>
    <property type="match status" value="1"/>
</dbReference>
<evidence type="ECO:0000313" key="8">
    <source>
        <dbReference type="Proteomes" id="UP000626148"/>
    </source>
</evidence>
<reference evidence="7" key="1">
    <citation type="journal article" date="2014" name="Int. J. Syst. Evol. Microbiol.">
        <title>Complete genome sequence of Corynebacterium casei LMG S-19264T (=DSM 44701T), isolated from a smear-ripened cheese.</title>
        <authorList>
            <consortium name="US DOE Joint Genome Institute (JGI-PGF)"/>
            <person name="Walter F."/>
            <person name="Albersmeier A."/>
            <person name="Kalinowski J."/>
            <person name="Ruckert C."/>
        </authorList>
    </citation>
    <scope>NUCLEOTIDE SEQUENCE</scope>
    <source>
        <strain evidence="7">KCTC 22169</strain>
    </source>
</reference>
<name>A0A918ND68_9GAMM</name>
<feature type="region of interest" description="Disordered" evidence="6">
    <location>
        <begin position="354"/>
        <end position="376"/>
    </location>
</feature>
<protein>
    <submittedName>
        <fullName evidence="7">ABC transporter substrate-binding protein</fullName>
    </submittedName>
</protein>
<evidence type="ECO:0000256" key="6">
    <source>
        <dbReference type="SAM" id="MobiDB-lite"/>
    </source>
</evidence>
<keyword evidence="3" id="KW-1003">Cell membrane</keyword>